<keyword evidence="1" id="KW-0732">Signal</keyword>
<dbReference type="AlphaFoldDB" id="A0A1I1X1B7"/>
<dbReference type="Proteomes" id="UP000325289">
    <property type="component" value="Unassembled WGS sequence"/>
</dbReference>
<protein>
    <recommendedName>
        <fullName evidence="4">17 kDa surface antigen</fullName>
    </recommendedName>
</protein>
<evidence type="ECO:0000313" key="3">
    <source>
        <dbReference type="Proteomes" id="UP000325289"/>
    </source>
</evidence>
<evidence type="ECO:0008006" key="4">
    <source>
        <dbReference type="Google" id="ProtNLM"/>
    </source>
</evidence>
<dbReference type="PROSITE" id="PS51257">
    <property type="entry name" value="PROKAR_LIPOPROTEIN"/>
    <property type="match status" value="1"/>
</dbReference>
<evidence type="ECO:0000256" key="1">
    <source>
        <dbReference type="SAM" id="SignalP"/>
    </source>
</evidence>
<organism evidence="2 3">
    <name type="scientific">Roseivivax sediminis</name>
    <dbReference type="NCBI Taxonomy" id="936889"/>
    <lineage>
        <taxon>Bacteria</taxon>
        <taxon>Pseudomonadati</taxon>
        <taxon>Pseudomonadota</taxon>
        <taxon>Alphaproteobacteria</taxon>
        <taxon>Rhodobacterales</taxon>
        <taxon>Roseobacteraceae</taxon>
        <taxon>Roseivivax</taxon>
    </lineage>
</organism>
<dbReference type="EMBL" id="FOMS01000005">
    <property type="protein sequence ID" value="SFE01147.1"/>
    <property type="molecule type" value="Genomic_DNA"/>
</dbReference>
<evidence type="ECO:0000313" key="2">
    <source>
        <dbReference type="EMBL" id="SFE01147.1"/>
    </source>
</evidence>
<feature type="chain" id="PRO_5009301987" description="17 kDa surface antigen" evidence="1">
    <location>
        <begin position="20"/>
        <end position="70"/>
    </location>
</feature>
<gene>
    <name evidence="2" type="ORF">SAMN04515678_105193</name>
</gene>
<dbReference type="RefSeq" id="WP_149755721.1">
    <property type="nucleotide sequence ID" value="NZ_FOMS01000005.1"/>
</dbReference>
<reference evidence="2 3" key="1">
    <citation type="submission" date="2016-10" db="EMBL/GenBank/DDBJ databases">
        <authorList>
            <person name="Varghese N."/>
            <person name="Submissions S."/>
        </authorList>
    </citation>
    <scope>NUCLEOTIDE SEQUENCE [LARGE SCALE GENOMIC DNA]</scope>
    <source>
        <strain evidence="3">YIM D21,KCTC 23444,ACCC 10710</strain>
    </source>
</reference>
<feature type="signal peptide" evidence="1">
    <location>
        <begin position="1"/>
        <end position="19"/>
    </location>
</feature>
<keyword evidence="3" id="KW-1185">Reference proteome</keyword>
<sequence>MLKVIKFTALVGALGGSLAACESSDVPRAALGGVGGYAADRALGGDGTIGAAAGIAAGTVCDDVTPGVCR</sequence>
<proteinExistence type="predicted"/>
<accession>A0A1I1X1B7</accession>
<name>A0A1I1X1B7_9RHOB</name>